<name>A0ABR3K7P0_TRISP</name>
<dbReference type="Proteomes" id="UP001558632">
    <property type="component" value="Unassembled WGS sequence"/>
</dbReference>
<accession>A0ABR3K7P0</accession>
<reference evidence="1 2" key="1">
    <citation type="submission" date="2024-07" db="EMBL/GenBank/DDBJ databases">
        <title>Enhanced genomic and transcriptomic resources for Trichinella pseudospiralis and T. spiralis underpin the discovery of pronounced molecular differences between stages and species.</title>
        <authorList>
            <person name="Pasi K.K."/>
            <person name="La Rosa G."/>
            <person name="Gomez-Morales M.A."/>
            <person name="Tosini F."/>
            <person name="Sumanam S."/>
            <person name="Young N.D."/>
            <person name="Chang B.C."/>
            <person name="Robin G.B."/>
        </authorList>
    </citation>
    <scope>NUCLEOTIDE SEQUENCE [LARGE SCALE GENOMIC DNA]</scope>
    <source>
        <strain evidence="1">ISS534</strain>
    </source>
</reference>
<comment type="caution">
    <text evidence="1">The sequence shown here is derived from an EMBL/GenBank/DDBJ whole genome shotgun (WGS) entry which is preliminary data.</text>
</comment>
<evidence type="ECO:0000313" key="2">
    <source>
        <dbReference type="Proteomes" id="UP001558632"/>
    </source>
</evidence>
<protein>
    <submittedName>
        <fullName evidence="1">Dipeptidyl peptidase</fullName>
    </submittedName>
</protein>
<organism evidence="1 2">
    <name type="scientific">Trichinella spiralis</name>
    <name type="common">Trichina worm</name>
    <dbReference type="NCBI Taxonomy" id="6334"/>
    <lineage>
        <taxon>Eukaryota</taxon>
        <taxon>Metazoa</taxon>
        <taxon>Ecdysozoa</taxon>
        <taxon>Nematoda</taxon>
        <taxon>Enoplea</taxon>
        <taxon>Dorylaimia</taxon>
        <taxon>Trichinellida</taxon>
        <taxon>Trichinellidae</taxon>
        <taxon>Trichinella</taxon>
    </lineage>
</organism>
<proteinExistence type="predicted"/>
<keyword evidence="2" id="KW-1185">Reference proteome</keyword>
<sequence length="85" mass="9952">MKLRATYIAGQFESTNLNNRKVLFLSSNAKFMSTLNNSTNNKHICRAKIPRRLMVFKSAWEIIRIHFSKSIQYGEIFNSTRSDKH</sequence>
<evidence type="ECO:0000313" key="1">
    <source>
        <dbReference type="EMBL" id="KAL1229697.1"/>
    </source>
</evidence>
<gene>
    <name evidence="1" type="ORF">TSPI_10076</name>
</gene>
<dbReference type="EMBL" id="JBEUSY010000485">
    <property type="protein sequence ID" value="KAL1229697.1"/>
    <property type="molecule type" value="Genomic_DNA"/>
</dbReference>